<comment type="caution">
    <text evidence="2">The sequence shown here is derived from an EMBL/GenBank/DDBJ whole genome shotgun (WGS) entry which is preliminary data.</text>
</comment>
<gene>
    <name evidence="2" type="ORF">CQ394_11280</name>
</gene>
<keyword evidence="3" id="KW-1185">Reference proteome</keyword>
<evidence type="ECO:0000313" key="2">
    <source>
        <dbReference type="EMBL" id="PEG32244.1"/>
    </source>
</evidence>
<dbReference type="InterPro" id="IPR032782">
    <property type="entry name" value="KhpB_N"/>
</dbReference>
<dbReference type="STRING" id="137838.GCA_001458595_03745"/>
<name>A0A2A7MKM0_9CLOT</name>
<dbReference type="Proteomes" id="UP000220840">
    <property type="component" value="Unassembled WGS sequence"/>
</dbReference>
<sequence>MGSLFSGSSVEECIAKASKAFNVASEKLKYNITKDEKRFFKRKVEIEILEENKELTKDNDAGAADNDVKNKKVGRESTNNIYISEKILNNGAKVENGKIIVKDFEDESTLITIEPCKEVILIINGNECTAKTQVTSNDEVEYRFVEQEVERNANIGITTNKLEAYLTINIKPQNEFKLVDTQYEKNLKLNVKKIGEKYPSKYTVKELKELLKDKGIRNGILEKELEDICNEYSVKERLVAKGTPAEDDIADQIKLYFNSNNELIDYDTKDSKVDYRNRYLIYNAVVGDVLAEFIPGSEGKDGIDVLGLAIKRKTSKKLVLKAGENCTLRNNKVISDVEGRPSIKGNTISVNRVYKIEQVDLKSGNIDFVGNVEIAKNVEEGMKVIAGGELRIGKNVESAEIQSCGQVVVNGNVLSSTVKSGADNVEVKTYTNNIIQYKNYIEKLIDSAVQLKDGNLLGKSRYGEIIKLLIENKFKVIPELSKKILNYNVSNGIKESEITSFIINKMLGLGPLKINDSGELTEFCYVLQDEIDDMEAISVTAADIYIDYAQGAKIESSGNVYITGKGQYTSNILALGNIEFTGNNSVCRGGELIAGNEIKLKTVGSTAGVSTILKVPKNGKITAEVAYSNTLFCFGDRQLLLEISSKDLVAYLDKKNDIIIEKFVL</sequence>
<dbReference type="Pfam" id="PF03961">
    <property type="entry name" value="FapA"/>
    <property type="match status" value="1"/>
</dbReference>
<proteinExistence type="predicted"/>
<accession>A0A2A7MKM0</accession>
<dbReference type="RefSeq" id="WP_058296390.1">
    <property type="nucleotide sequence ID" value="NZ_CAMRXB010000027.1"/>
</dbReference>
<dbReference type="EMBL" id="PDCJ01000001">
    <property type="protein sequence ID" value="PEG32244.1"/>
    <property type="molecule type" value="Genomic_DNA"/>
</dbReference>
<dbReference type="PANTHER" id="PTHR38032:SF1">
    <property type="entry name" value="RNA-BINDING PROTEIN KHPB N-TERMINAL DOMAIN-CONTAINING PROTEIN"/>
    <property type="match status" value="1"/>
</dbReference>
<dbReference type="InterPro" id="IPR046866">
    <property type="entry name" value="FapA_N"/>
</dbReference>
<dbReference type="InterPro" id="IPR005646">
    <property type="entry name" value="FapA"/>
</dbReference>
<reference evidence="2 3" key="1">
    <citation type="submission" date="2017-10" db="EMBL/GenBank/DDBJ databases">
        <title>Effective Description of Clostridium neonatale sp. nov. linked to necrotizing enterocolitis in neonates and a clarification of species assignable to the genus Clostridium (Prazmowski 1880) emend. Lawson and Rainey 2016.</title>
        <authorList>
            <person name="Bernard K."/>
            <person name="Burdz T."/>
            <person name="Wiebe D."/>
            <person name="Balcewich B."/>
            <person name="Alfa M."/>
            <person name="Bernier A.-M."/>
        </authorList>
    </citation>
    <scope>NUCLEOTIDE SEQUENCE [LARGE SCALE GENOMIC DNA]</scope>
    <source>
        <strain evidence="2 3">LCDC99A005</strain>
    </source>
</reference>
<dbReference type="Pfam" id="PF20250">
    <property type="entry name" value="FapA_N"/>
    <property type="match status" value="1"/>
</dbReference>
<feature type="domain" description="RNA-binding protein KhpB N-terminal" evidence="1">
    <location>
        <begin position="4"/>
        <end position="51"/>
    </location>
</feature>
<protein>
    <submittedName>
        <fullName evidence="2">DUF342 domain-containing protein</fullName>
    </submittedName>
</protein>
<dbReference type="AlphaFoldDB" id="A0A2A7MKM0"/>
<dbReference type="InterPro" id="IPR046865">
    <property type="entry name" value="FapA_b_solenoid"/>
</dbReference>
<evidence type="ECO:0000259" key="1">
    <source>
        <dbReference type="SMART" id="SM01245"/>
    </source>
</evidence>
<dbReference type="SMART" id="SM01245">
    <property type="entry name" value="Jag_N"/>
    <property type="match status" value="1"/>
</dbReference>
<dbReference type="PANTHER" id="PTHR38032">
    <property type="entry name" value="POLYMERASE-RELATED"/>
    <property type="match status" value="1"/>
</dbReference>
<organism evidence="2 3">
    <name type="scientific">Clostridium neonatale</name>
    <dbReference type="NCBI Taxonomy" id="137838"/>
    <lineage>
        <taxon>Bacteria</taxon>
        <taxon>Bacillati</taxon>
        <taxon>Bacillota</taxon>
        <taxon>Clostridia</taxon>
        <taxon>Eubacteriales</taxon>
        <taxon>Clostridiaceae</taxon>
        <taxon>Clostridium</taxon>
    </lineage>
</organism>
<evidence type="ECO:0000313" key="3">
    <source>
        <dbReference type="Proteomes" id="UP000220840"/>
    </source>
</evidence>
<dbReference type="OrthoDB" id="1279at2"/>